<protein>
    <submittedName>
        <fullName evidence="3">Uncharacterized protein</fullName>
    </submittedName>
</protein>
<evidence type="ECO:0000313" key="3">
    <source>
        <dbReference type="EMBL" id="TWU49001.1"/>
    </source>
</evidence>
<dbReference type="AlphaFoldDB" id="A0A5C6EMY1"/>
<feature type="region of interest" description="Disordered" evidence="1">
    <location>
        <begin position="86"/>
        <end position="106"/>
    </location>
</feature>
<evidence type="ECO:0000256" key="2">
    <source>
        <dbReference type="SAM" id="Phobius"/>
    </source>
</evidence>
<keyword evidence="2" id="KW-0472">Membrane</keyword>
<feature type="transmembrane region" description="Helical" evidence="2">
    <location>
        <begin position="63"/>
        <end position="80"/>
    </location>
</feature>
<accession>A0A5C6EMY1</accession>
<proteinExistence type="predicted"/>
<evidence type="ECO:0000256" key="1">
    <source>
        <dbReference type="SAM" id="MobiDB-lite"/>
    </source>
</evidence>
<feature type="compositionally biased region" description="Polar residues" evidence="1">
    <location>
        <begin position="1"/>
        <end position="10"/>
    </location>
</feature>
<keyword evidence="2" id="KW-0812">Transmembrane</keyword>
<evidence type="ECO:0000313" key="4">
    <source>
        <dbReference type="Proteomes" id="UP000318288"/>
    </source>
</evidence>
<dbReference type="RefSeq" id="WP_146460610.1">
    <property type="nucleotide sequence ID" value="NZ_SJPW01000006.1"/>
</dbReference>
<dbReference type="Proteomes" id="UP000318288">
    <property type="component" value="Unassembled WGS sequence"/>
</dbReference>
<dbReference type="EMBL" id="SJPW01000006">
    <property type="protein sequence ID" value="TWU49001.1"/>
    <property type="molecule type" value="Genomic_DNA"/>
</dbReference>
<keyword evidence="4" id="KW-1185">Reference proteome</keyword>
<feature type="transmembrane region" description="Helical" evidence="2">
    <location>
        <begin position="39"/>
        <end position="57"/>
    </location>
</feature>
<feature type="region of interest" description="Disordered" evidence="1">
    <location>
        <begin position="1"/>
        <end position="29"/>
    </location>
</feature>
<gene>
    <name evidence="3" type="ORF">Poly51_49050</name>
</gene>
<sequence length="106" mass="11741">MPFADTQATKPISELNPYEPPAEKENSSRTLSVEDFRSAILQGLAVLVILFSIDFFLDETPDLYYNFGAPIAVFGCTLIYRSFTSGRRDSANSGQSDEHLETDDAP</sequence>
<keyword evidence="2" id="KW-1133">Transmembrane helix</keyword>
<comment type="caution">
    <text evidence="3">The sequence shown here is derived from an EMBL/GenBank/DDBJ whole genome shotgun (WGS) entry which is preliminary data.</text>
</comment>
<reference evidence="3 4" key="1">
    <citation type="submission" date="2019-02" db="EMBL/GenBank/DDBJ databases">
        <title>Deep-cultivation of Planctomycetes and their phenomic and genomic characterization uncovers novel biology.</title>
        <authorList>
            <person name="Wiegand S."/>
            <person name="Jogler M."/>
            <person name="Boedeker C."/>
            <person name="Pinto D."/>
            <person name="Vollmers J."/>
            <person name="Rivas-Marin E."/>
            <person name="Kohn T."/>
            <person name="Peeters S.H."/>
            <person name="Heuer A."/>
            <person name="Rast P."/>
            <person name="Oberbeckmann S."/>
            <person name="Bunk B."/>
            <person name="Jeske O."/>
            <person name="Meyerdierks A."/>
            <person name="Storesund J.E."/>
            <person name="Kallscheuer N."/>
            <person name="Luecker S."/>
            <person name="Lage O.M."/>
            <person name="Pohl T."/>
            <person name="Merkel B.J."/>
            <person name="Hornburger P."/>
            <person name="Mueller R.-W."/>
            <person name="Bruemmer F."/>
            <person name="Labrenz M."/>
            <person name="Spormann A.M."/>
            <person name="Op Den Camp H."/>
            <person name="Overmann J."/>
            <person name="Amann R."/>
            <person name="Jetten M.S.M."/>
            <person name="Mascher T."/>
            <person name="Medema M.H."/>
            <person name="Devos D.P."/>
            <person name="Kaster A.-K."/>
            <person name="Ovreas L."/>
            <person name="Rohde M."/>
            <person name="Galperin M.Y."/>
            <person name="Jogler C."/>
        </authorList>
    </citation>
    <scope>NUCLEOTIDE SEQUENCE [LARGE SCALE GENOMIC DNA]</scope>
    <source>
        <strain evidence="3 4">Poly51</strain>
    </source>
</reference>
<name>A0A5C6EMY1_9BACT</name>
<organism evidence="3 4">
    <name type="scientific">Rubripirellula tenax</name>
    <dbReference type="NCBI Taxonomy" id="2528015"/>
    <lineage>
        <taxon>Bacteria</taxon>
        <taxon>Pseudomonadati</taxon>
        <taxon>Planctomycetota</taxon>
        <taxon>Planctomycetia</taxon>
        <taxon>Pirellulales</taxon>
        <taxon>Pirellulaceae</taxon>
        <taxon>Rubripirellula</taxon>
    </lineage>
</organism>